<feature type="compositionally biased region" description="Polar residues" evidence="4">
    <location>
        <begin position="453"/>
        <end position="465"/>
    </location>
</feature>
<dbReference type="GO" id="GO:0005815">
    <property type="term" value="C:microtubule organizing center"/>
    <property type="evidence" value="ECO:0007669"/>
    <property type="project" value="InterPro"/>
</dbReference>
<name>A0A9P8L0Y0_9PEZI</name>
<dbReference type="InterPro" id="IPR012943">
    <property type="entry name" value="Cnn_1N"/>
</dbReference>
<dbReference type="Pfam" id="PF07989">
    <property type="entry name" value="Cnn_1N"/>
    <property type="match status" value="1"/>
</dbReference>
<comment type="subcellular location">
    <subcellularLocation>
        <location evidence="1">Cytoplasm</location>
    </subcellularLocation>
</comment>
<feature type="coiled-coil region" evidence="3">
    <location>
        <begin position="173"/>
        <end position="220"/>
    </location>
</feature>
<feature type="compositionally biased region" description="Basic and acidic residues" evidence="4">
    <location>
        <begin position="440"/>
        <end position="451"/>
    </location>
</feature>
<accession>A0A9P8L0Y0</accession>
<feature type="compositionally biased region" description="Basic and acidic residues" evidence="4">
    <location>
        <begin position="1001"/>
        <end position="1010"/>
    </location>
</feature>
<proteinExistence type="predicted"/>
<organism evidence="6 7">
    <name type="scientific">Glutinoglossum americanum</name>
    <dbReference type="NCBI Taxonomy" id="1670608"/>
    <lineage>
        <taxon>Eukaryota</taxon>
        <taxon>Fungi</taxon>
        <taxon>Dikarya</taxon>
        <taxon>Ascomycota</taxon>
        <taxon>Pezizomycotina</taxon>
        <taxon>Geoglossomycetes</taxon>
        <taxon>Geoglossales</taxon>
        <taxon>Geoglossaceae</taxon>
        <taxon>Glutinoglossum</taxon>
    </lineage>
</organism>
<evidence type="ECO:0000313" key="7">
    <source>
        <dbReference type="Proteomes" id="UP000698800"/>
    </source>
</evidence>
<feature type="compositionally biased region" description="Basic and acidic residues" evidence="4">
    <location>
        <begin position="1"/>
        <end position="10"/>
    </location>
</feature>
<feature type="region of interest" description="Disordered" evidence="4">
    <location>
        <begin position="358"/>
        <end position="384"/>
    </location>
</feature>
<feature type="compositionally biased region" description="Basic and acidic residues" evidence="4">
    <location>
        <begin position="419"/>
        <end position="430"/>
    </location>
</feature>
<reference evidence="6" key="1">
    <citation type="submission" date="2021-03" db="EMBL/GenBank/DDBJ databases">
        <title>Comparative genomics and phylogenomic investigation of the class Geoglossomycetes provide insights into ecological specialization and systematics.</title>
        <authorList>
            <person name="Melie T."/>
            <person name="Pirro S."/>
            <person name="Miller A.N."/>
            <person name="Quandt A."/>
        </authorList>
    </citation>
    <scope>NUCLEOTIDE SEQUENCE</scope>
    <source>
        <strain evidence="6">GBOQ0MN5Z8</strain>
    </source>
</reference>
<feature type="compositionally biased region" description="Polar residues" evidence="4">
    <location>
        <begin position="962"/>
        <end position="971"/>
    </location>
</feature>
<keyword evidence="7" id="KW-1185">Reference proteome</keyword>
<protein>
    <recommendedName>
        <fullName evidence="5">Centrosomin N-terminal motif 1 domain-containing protein</fullName>
    </recommendedName>
</protein>
<feature type="compositionally biased region" description="Polar residues" evidence="4">
    <location>
        <begin position="825"/>
        <end position="837"/>
    </location>
</feature>
<feature type="compositionally biased region" description="Polar residues" evidence="4">
    <location>
        <begin position="25"/>
        <end position="42"/>
    </location>
</feature>
<dbReference type="Proteomes" id="UP000698800">
    <property type="component" value="Unassembled WGS sequence"/>
</dbReference>
<evidence type="ECO:0000259" key="5">
    <source>
        <dbReference type="Pfam" id="PF07989"/>
    </source>
</evidence>
<evidence type="ECO:0000256" key="4">
    <source>
        <dbReference type="SAM" id="MobiDB-lite"/>
    </source>
</evidence>
<feature type="region of interest" description="Disordered" evidence="4">
    <location>
        <begin position="707"/>
        <end position="1063"/>
    </location>
</feature>
<comment type="caution">
    <text evidence="6">The sequence shown here is derived from an EMBL/GenBank/DDBJ whole genome shotgun (WGS) entry which is preliminary data.</text>
</comment>
<dbReference type="AlphaFoldDB" id="A0A9P8L0Y0"/>
<feature type="compositionally biased region" description="Low complexity" evidence="4">
    <location>
        <begin position="134"/>
        <end position="147"/>
    </location>
</feature>
<feature type="compositionally biased region" description="Polar residues" evidence="4">
    <location>
        <begin position="867"/>
        <end position="877"/>
    </location>
</feature>
<dbReference type="EMBL" id="JAGHQL010000155">
    <property type="protein sequence ID" value="KAH0537254.1"/>
    <property type="molecule type" value="Genomic_DNA"/>
</dbReference>
<gene>
    <name evidence="6" type="ORF">FGG08_005956</name>
</gene>
<evidence type="ECO:0000256" key="2">
    <source>
        <dbReference type="ARBA" id="ARBA00022490"/>
    </source>
</evidence>
<feature type="compositionally biased region" description="Polar residues" evidence="4">
    <location>
        <begin position="766"/>
        <end position="806"/>
    </location>
</feature>
<feature type="domain" description="Centrosomin N-terminal motif 1" evidence="5">
    <location>
        <begin position="153"/>
        <end position="221"/>
    </location>
</feature>
<feature type="compositionally biased region" description="Basic and acidic residues" evidence="4">
    <location>
        <begin position="402"/>
        <end position="412"/>
    </location>
</feature>
<dbReference type="GO" id="GO:0005737">
    <property type="term" value="C:cytoplasm"/>
    <property type="evidence" value="ECO:0007669"/>
    <property type="project" value="UniProtKB-SubCell"/>
</dbReference>
<evidence type="ECO:0000256" key="1">
    <source>
        <dbReference type="ARBA" id="ARBA00004496"/>
    </source>
</evidence>
<feature type="compositionally biased region" description="Low complexity" evidence="4">
    <location>
        <begin position="58"/>
        <end position="69"/>
    </location>
</feature>
<feature type="compositionally biased region" description="Basic and acidic residues" evidence="4">
    <location>
        <begin position="121"/>
        <end position="133"/>
    </location>
</feature>
<evidence type="ECO:0000313" key="6">
    <source>
        <dbReference type="EMBL" id="KAH0537254.1"/>
    </source>
</evidence>
<sequence>MADDTIDRNNRRGPLADNHAALGRSISSGSHLTPQSLPFNFSQQQQQHHQQPQRRRTPGGSSPSSTLLQDLLREKKAQSHRVSKAYNGRRRSGRDDGLLDLEDTEATNRRLVQSSPLGHLRAGEVRDPKEGSSRRASAIGSKGSAGARGMGAREIDEFISTLHKQNFDLKLELYHRRQRMTELEEQLEQAKELEKENEELQEVNEQLLQELEKRDRAVEEAVGIICELEEKVERLEEELATETRPSTAQPDTDYFTTEADESVPSSSPPGTGNREAPATPPPAKMLRKTPSKPGMIKTASSRLIDISTPHRPNVPASAYRTPSFLTGEDSKSAGALRSLYLAGENEGRSTYSFLTLSRRASGVSRDAPGSPDPNGDGMDSPRLSVLSESSFLSVYGDTRRLDLDISDEPTRDENEDGKEDSRRGETEDNGRPSSKQIKAARIEKWMDDRATPSKPSRASYGNGSKGQFLSIGDVLHNRSHLVDDENFSRGSPRREGPVFFTRDEKQRKENTQPMNMTGGTIFFGRDPQTQTQTGTPTFFTHEDRQKKENIEPMNMMGGPIFGQDLLPPTPDTMSTFDRDSYNQPASSIVREKSLLDGTPAPARSYSALIPQPRPRSANGVRNGDITLQSWETDIDFNDLASSDGELGSLRVEHSEWDQENDQVDISRLPFFSIMSPASMRHLDRGTPSKTNPGTYERDLLLAVDALDGSSTGLNGPPNDRSTRQGSPTHDARKRSFQHSTPRDRLRSGLSRMETAPASSPPVSSPWTAESSDTATPTRYGYSNSPRSPSTPWRDTTTLPIASSRIPSDSKLPRSNLRLCVPKVSLTPSPTKRNSLTSRIFGRGGTQSETNSPNIETPPTNAALHSLFSRTNRPLNFQPSPPRRPRPGTAGSVEGKGGNIDSPGDGGLRNKSSASTWESESGGEDAMTPKTETEEFGHGTMGKGNSRSYEDLGGRENEEQEMMSRSLQLERSNTVREGRPTTHVRTYSMITERTTSSSPGGDLDKKDEAPASKRGWLGSGRLGGLRPASVATKGVKEVKGRPGQKLSALRKDREDAGRGLGVTG</sequence>
<feature type="compositionally biased region" description="Polar residues" evidence="4">
    <location>
        <begin position="845"/>
        <end position="859"/>
    </location>
</feature>
<feature type="compositionally biased region" description="Basic and acidic residues" evidence="4">
    <location>
        <begin position="947"/>
        <end position="956"/>
    </location>
</feature>
<feature type="compositionally biased region" description="Polar residues" evidence="4">
    <location>
        <begin position="982"/>
        <end position="998"/>
    </location>
</feature>
<keyword evidence="2" id="KW-0963">Cytoplasm</keyword>
<feature type="region of interest" description="Disordered" evidence="4">
    <location>
        <begin position="402"/>
        <end position="465"/>
    </location>
</feature>
<evidence type="ECO:0000256" key="3">
    <source>
        <dbReference type="SAM" id="Coils"/>
    </source>
</evidence>
<feature type="compositionally biased region" description="Polar residues" evidence="4">
    <location>
        <begin position="909"/>
        <end position="918"/>
    </location>
</feature>
<feature type="compositionally biased region" description="Basic residues" evidence="4">
    <location>
        <begin position="78"/>
        <end position="92"/>
    </location>
</feature>
<dbReference type="OrthoDB" id="10251744at2759"/>
<feature type="region of interest" description="Disordered" evidence="4">
    <location>
        <begin position="236"/>
        <end position="332"/>
    </location>
</feature>
<keyword evidence="3" id="KW-0175">Coiled coil</keyword>
<feature type="region of interest" description="Disordered" evidence="4">
    <location>
        <begin position="1"/>
        <end position="148"/>
    </location>
</feature>